<feature type="transmembrane region" description="Helical" evidence="7">
    <location>
        <begin position="252"/>
        <end position="274"/>
    </location>
</feature>
<keyword evidence="9" id="KW-1185">Reference proteome</keyword>
<evidence type="ECO:0000256" key="6">
    <source>
        <dbReference type="ARBA" id="ARBA00023180"/>
    </source>
</evidence>
<feature type="transmembrane region" description="Helical" evidence="7">
    <location>
        <begin position="601"/>
        <end position="622"/>
    </location>
</feature>
<evidence type="ECO:0000313" key="9">
    <source>
        <dbReference type="Proteomes" id="UP000035642"/>
    </source>
</evidence>
<dbReference type="GO" id="GO:0018996">
    <property type="term" value="P:molting cycle, collagen and cuticulin-based cuticle"/>
    <property type="evidence" value="ECO:0007669"/>
    <property type="project" value="TreeGrafter"/>
</dbReference>
<dbReference type="InterPro" id="IPR003392">
    <property type="entry name" value="PTHD_SSD"/>
</dbReference>
<dbReference type="InterPro" id="IPR000731">
    <property type="entry name" value="SSD"/>
</dbReference>
<keyword evidence="4 7" id="KW-1133">Transmembrane helix</keyword>
<evidence type="ECO:0000256" key="4">
    <source>
        <dbReference type="ARBA" id="ARBA00022989"/>
    </source>
</evidence>
<feature type="transmembrane region" description="Helical" evidence="7">
    <location>
        <begin position="574"/>
        <end position="595"/>
    </location>
</feature>
<name>A0A158PAB8_ANGCA</name>
<dbReference type="PANTHER" id="PTHR10796">
    <property type="entry name" value="PATCHED-RELATED"/>
    <property type="match status" value="1"/>
</dbReference>
<keyword evidence="6" id="KW-0325">Glycoprotein</keyword>
<feature type="transmembrane region" description="Helical" evidence="7">
    <location>
        <begin position="27"/>
        <end position="47"/>
    </location>
</feature>
<feature type="transmembrane region" description="Helical" evidence="7">
    <location>
        <begin position="731"/>
        <end position="754"/>
    </location>
</feature>
<comment type="similarity">
    <text evidence="2">Belongs to the patched family.</text>
</comment>
<dbReference type="PANTHER" id="PTHR10796:SF104">
    <property type="entry name" value="SSD DOMAIN-CONTAINING PROTEIN"/>
    <property type="match status" value="1"/>
</dbReference>
<feature type="transmembrane region" description="Helical" evidence="7">
    <location>
        <begin position="335"/>
        <end position="358"/>
    </location>
</feature>
<proteinExistence type="inferred from homology"/>
<dbReference type="Proteomes" id="UP000035642">
    <property type="component" value="Unassembled WGS sequence"/>
</dbReference>
<dbReference type="AlphaFoldDB" id="A0A158PAB8"/>
<dbReference type="GO" id="GO:0006897">
    <property type="term" value="P:endocytosis"/>
    <property type="evidence" value="ECO:0007669"/>
    <property type="project" value="TreeGrafter"/>
</dbReference>
<evidence type="ECO:0000256" key="2">
    <source>
        <dbReference type="ARBA" id="ARBA00005585"/>
    </source>
</evidence>
<dbReference type="InterPro" id="IPR051697">
    <property type="entry name" value="Patched_domain-protein"/>
</dbReference>
<organism evidence="9 10">
    <name type="scientific">Angiostrongylus cantonensis</name>
    <name type="common">Rat lungworm</name>
    <dbReference type="NCBI Taxonomy" id="6313"/>
    <lineage>
        <taxon>Eukaryota</taxon>
        <taxon>Metazoa</taxon>
        <taxon>Ecdysozoa</taxon>
        <taxon>Nematoda</taxon>
        <taxon>Chromadorea</taxon>
        <taxon>Rhabditida</taxon>
        <taxon>Rhabditina</taxon>
        <taxon>Rhabditomorpha</taxon>
        <taxon>Strongyloidea</taxon>
        <taxon>Metastrongylidae</taxon>
        <taxon>Angiostrongylus</taxon>
    </lineage>
</organism>
<evidence type="ECO:0000259" key="8">
    <source>
        <dbReference type="PROSITE" id="PS50156"/>
    </source>
</evidence>
<evidence type="ECO:0000256" key="3">
    <source>
        <dbReference type="ARBA" id="ARBA00022692"/>
    </source>
</evidence>
<feature type="transmembrane region" description="Helical" evidence="7">
    <location>
        <begin position="370"/>
        <end position="392"/>
    </location>
</feature>
<evidence type="ECO:0000256" key="5">
    <source>
        <dbReference type="ARBA" id="ARBA00023136"/>
    </source>
</evidence>
<dbReference type="GO" id="GO:0030659">
    <property type="term" value="C:cytoplasmic vesicle membrane"/>
    <property type="evidence" value="ECO:0007669"/>
    <property type="project" value="TreeGrafter"/>
</dbReference>
<feature type="transmembrane region" description="Helical" evidence="7">
    <location>
        <begin position="634"/>
        <end position="653"/>
    </location>
</feature>
<reference evidence="9" key="1">
    <citation type="submission" date="2012-09" db="EMBL/GenBank/DDBJ databases">
        <authorList>
            <person name="Martin A.A."/>
        </authorList>
    </citation>
    <scope>NUCLEOTIDE SEQUENCE</scope>
</reference>
<feature type="transmembrane region" description="Helical" evidence="7">
    <location>
        <begin position="766"/>
        <end position="792"/>
    </location>
</feature>
<dbReference type="SUPFAM" id="SSF82866">
    <property type="entry name" value="Multidrug efflux transporter AcrB transmembrane domain"/>
    <property type="match status" value="2"/>
</dbReference>
<dbReference type="WBParaSite" id="ACAC_0000926101-mRNA-1">
    <property type="protein sequence ID" value="ACAC_0000926101-mRNA-1"/>
    <property type="gene ID" value="ACAC_0000926101"/>
</dbReference>
<reference evidence="10" key="2">
    <citation type="submission" date="2016-04" db="UniProtKB">
        <authorList>
            <consortium name="WormBaseParasite"/>
        </authorList>
    </citation>
    <scope>IDENTIFICATION</scope>
</reference>
<evidence type="ECO:0000256" key="1">
    <source>
        <dbReference type="ARBA" id="ARBA00004141"/>
    </source>
</evidence>
<dbReference type="Pfam" id="PF02460">
    <property type="entry name" value="Patched"/>
    <property type="match status" value="1"/>
</dbReference>
<dbReference type="PROSITE" id="PS50156">
    <property type="entry name" value="SSD"/>
    <property type="match status" value="1"/>
</dbReference>
<keyword evidence="3 7" id="KW-0812">Transmembrane</keyword>
<accession>A0A158PAB8</accession>
<keyword evidence="5 7" id="KW-0472">Membrane</keyword>
<sequence>MISTRICEQLMARSFSSLGRTVGTNPFTTISLCMMICVVMCIGFIRFEEVNNVRTEYSPLNSPSRKEYAIAKGFLNQNGSLDPSYIMIKATDRGSLLREKHRTRLIEFIRVLRDNVTVVVRGRSYGFRELCEPYCELNTAFLAFLKLYNSSMPSTFTYPQVDMFGTQTFIGNNVYGVTFKNGTHLIESFTTAILPLFLVSSYEDKDVTYVWVLAARKMFSEERFQIFKSEVTGDSLVSSEVRRMGLETAPMIVLSILAMAIIVAAFFLVLSVGVDDVFLMLRAWDRTDVNDEVPKRLALTLEESGPGILISSVTNTMAFIIGMTSQTPAVRSFSLYAALAIAMCFFYQLLMFSAVLAASGYRERKGLQSFLIILAVLMCGYYYANVIGILQLRTVISIEKMSLPDSYLQEFQVQFEASFKLMQPVSVFIMNPGDMRNPRRLRTIKQIIREFENATFSYGSESTFSWIPPYEEFLSFYGETEEFTYKELPVFLQSATYFYMSTFVKYNETACFEDSPECITAFFFVTNFHGHIKYHELIPAVKDWRRIAAKYPDYQIYAYSEHSPFIDQTMAIDATVWGSMATALLCTAVACFVFIPSMACIITACFSVLSVTVGILGLLSLWGVDLDPISMTALLMAVGFSVDFTSHIAYHFYKSKQKVQKLWRIARSASYDTEDGMEILKQQTKPHVNLEDLRGGWVFSVMEILVYYVQRLTMEIFSSFKDPALRIEETLLYIGWPVLQVGLSTIIAILPLALKPSYLVMVFFKTIVTVCSLGMFHGLVVMPAILTAILSISNHCEQ</sequence>
<evidence type="ECO:0000256" key="7">
    <source>
        <dbReference type="SAM" id="Phobius"/>
    </source>
</evidence>
<protein>
    <submittedName>
        <fullName evidence="10">SSD domain-containing protein</fullName>
    </submittedName>
</protein>
<dbReference type="Gene3D" id="1.20.1640.10">
    <property type="entry name" value="Multidrug efflux transporter AcrB transmembrane domain"/>
    <property type="match status" value="2"/>
</dbReference>
<comment type="subcellular location">
    <subcellularLocation>
        <location evidence="1">Membrane</location>
        <topology evidence="1">Multi-pass membrane protein</topology>
    </subcellularLocation>
</comment>
<dbReference type="GO" id="GO:0005886">
    <property type="term" value="C:plasma membrane"/>
    <property type="evidence" value="ECO:0007669"/>
    <property type="project" value="TreeGrafter"/>
</dbReference>
<evidence type="ECO:0000313" key="10">
    <source>
        <dbReference type="WBParaSite" id="ACAC_0000926101-mRNA-1"/>
    </source>
</evidence>
<feature type="domain" description="SSD" evidence="8">
    <location>
        <begin position="267"/>
        <end position="358"/>
    </location>
</feature>